<dbReference type="NCBIfam" id="TIGR04183">
    <property type="entry name" value="Por_Secre_tail"/>
    <property type="match status" value="1"/>
</dbReference>
<reference evidence="3" key="1">
    <citation type="submission" date="2022-10" db="EMBL/GenBank/DDBJ databases">
        <authorList>
            <person name="Yu W.X."/>
        </authorList>
    </citation>
    <scope>NUCLEOTIDE SEQUENCE</scope>
    <source>
        <strain evidence="3">AAT</strain>
    </source>
</reference>
<dbReference type="InterPro" id="IPR026444">
    <property type="entry name" value="Secre_tail"/>
</dbReference>
<organism evidence="3 4">
    <name type="scientific">Plebeiibacterium sediminum</name>
    <dbReference type="NCBI Taxonomy" id="2992112"/>
    <lineage>
        <taxon>Bacteria</taxon>
        <taxon>Pseudomonadati</taxon>
        <taxon>Bacteroidota</taxon>
        <taxon>Bacteroidia</taxon>
        <taxon>Marinilabiliales</taxon>
        <taxon>Marinilabiliaceae</taxon>
        <taxon>Plebeiibacterium</taxon>
    </lineage>
</organism>
<evidence type="ECO:0000313" key="4">
    <source>
        <dbReference type="Proteomes" id="UP001209229"/>
    </source>
</evidence>
<evidence type="ECO:0000256" key="1">
    <source>
        <dbReference type="SAM" id="SignalP"/>
    </source>
</evidence>
<feature type="domain" description="Secretion system C-terminal sorting" evidence="2">
    <location>
        <begin position="781"/>
        <end position="848"/>
    </location>
</feature>
<dbReference type="Gene3D" id="2.60.40.2810">
    <property type="match status" value="1"/>
</dbReference>
<name>A0AAE3SFJ6_9BACT</name>
<dbReference type="RefSeq" id="WP_301189824.1">
    <property type="nucleotide sequence ID" value="NZ_JAPDPJ010000011.1"/>
</dbReference>
<evidence type="ECO:0000259" key="2">
    <source>
        <dbReference type="Pfam" id="PF18962"/>
    </source>
</evidence>
<protein>
    <submittedName>
        <fullName evidence="3">Ig-like domain-containing protein</fullName>
    </submittedName>
</protein>
<dbReference type="SUPFAM" id="SSF51445">
    <property type="entry name" value="(Trans)glycosidases"/>
    <property type="match status" value="1"/>
</dbReference>
<gene>
    <name evidence="3" type="ORF">OM075_07260</name>
</gene>
<proteinExistence type="predicted"/>
<sequence>MKQYILKNNIYILLVALFLVSSIQTKAAIKDTCPFSVNATNLTVWNGEEYIPINIKGINLGVALPGKFPSELTPTYEMYYEWFDMIRQAGFNTIRLYTLHYPRFYKALKDYNLAHPLSPLLILHGVWLEEELEGYDSDLFYMEESFTQEIHDNINCIHGNNTIEHRYGKAYGTYVDDISPWVLGYIIGREVSPYEIQTTNSKNDNLNSYSGEYLSIQGVNAAEVFITSMLNEVISYEQTNYQTQRPVSFSSWPTLDPLDHPGETTTDEDVAFIELANIDYTNAPAGIFISYHAYPYYPDFISREETFTGYKDYLGQNSYLGYLTHLKNHYPNAPLIVAEFGVPSSWGVAHYAQSGMNHGGFDEWGQGDTNIRMYSNIMEAGCGGGIMFSWIDEWFKRTWITDPMDYLMDRRIIWHNITAAEQNFGLIGFKKSDGGYTPWNIDCQDCLISDVEVDADFKFFKTKFQTEEEFGLDDTLWISIDTYDAALGESILPNGKKVSNRAEFALMITAYKAELYVTEAYDLFGIWFYNVSSDKQLYHSVATDGAPWNIVRWKNNEDENYVQYIGSMQVNRLNLPTSSLDAVKINGTSIEVRLPWTLINVVDPSAHNVMNDNRSTSETELAETDGFSMSFFYKGAQINTTERYLWPAWNHAENTEAYNKTSYEVIKKELPFFEGGLIAAIDSFTMKASESLKVNANNSLLNNDYNFDGGDTYLSIVDNPQDGILLINEDGTFTYSPEETFVGTDVFSYRLYSGINRSDIASVKIKVEGTPSIKGELIKVSPNPSSGNFKFEASATINNIEIYDTRGLQLRNIISNTNTGTIDLTDLPSGSYFAKFYSGKDHLVKRLVLVK</sequence>
<dbReference type="AlphaFoldDB" id="A0AAE3SFJ6"/>
<keyword evidence="4" id="KW-1185">Reference proteome</keyword>
<comment type="caution">
    <text evidence="3">The sequence shown here is derived from an EMBL/GenBank/DDBJ whole genome shotgun (WGS) entry which is preliminary data.</text>
</comment>
<dbReference type="Gene3D" id="3.20.20.80">
    <property type="entry name" value="Glycosidases"/>
    <property type="match status" value="1"/>
</dbReference>
<dbReference type="Pfam" id="PF17963">
    <property type="entry name" value="Big_9"/>
    <property type="match status" value="1"/>
</dbReference>
<feature type="chain" id="PRO_5041994147" evidence="1">
    <location>
        <begin position="28"/>
        <end position="851"/>
    </location>
</feature>
<keyword evidence="1" id="KW-0732">Signal</keyword>
<evidence type="ECO:0000313" key="3">
    <source>
        <dbReference type="EMBL" id="MCW3786258.1"/>
    </source>
</evidence>
<accession>A0AAE3SFJ6</accession>
<dbReference type="Proteomes" id="UP001209229">
    <property type="component" value="Unassembled WGS sequence"/>
</dbReference>
<dbReference type="EMBL" id="JAPDPJ010000011">
    <property type="protein sequence ID" value="MCW3786258.1"/>
    <property type="molecule type" value="Genomic_DNA"/>
</dbReference>
<feature type="signal peptide" evidence="1">
    <location>
        <begin position="1"/>
        <end position="27"/>
    </location>
</feature>
<dbReference type="Pfam" id="PF18962">
    <property type="entry name" value="Por_Secre_tail"/>
    <property type="match status" value="1"/>
</dbReference>
<dbReference type="InterPro" id="IPR017853">
    <property type="entry name" value="GH"/>
</dbReference>